<protein>
    <submittedName>
        <fullName evidence="2">Uncharacterized protein</fullName>
    </submittedName>
</protein>
<keyword evidence="3" id="KW-1185">Reference proteome</keyword>
<gene>
    <name evidence="2" type="ORF">GCM10009690_12570</name>
</gene>
<dbReference type="EMBL" id="BAAALX010000004">
    <property type="protein sequence ID" value="GAA1510982.1"/>
    <property type="molecule type" value="Genomic_DNA"/>
</dbReference>
<evidence type="ECO:0000256" key="1">
    <source>
        <dbReference type="SAM" id="MobiDB-lite"/>
    </source>
</evidence>
<accession>A0ABP4KZF5</accession>
<sequence>MPELPAHGLMNHTVAQKTVLGLGRQVRDQPDGHIDLARIRTIGGQQDQGRSEFDLRNERSGTCLRIEIAVQAREVEHADEVGEDSPRLGVAQAPDDLRAVRAFPVFENEPLHPGSHSDQIDEAVDRIDALDGLLRRHEDITTVTDRTHRVASALGRAESDDGDRFDSVGDRALPSRN</sequence>
<organism evidence="2 3">
    <name type="scientific">Brevibacterium permense</name>
    <dbReference type="NCBI Taxonomy" id="234834"/>
    <lineage>
        <taxon>Bacteria</taxon>
        <taxon>Bacillati</taxon>
        <taxon>Actinomycetota</taxon>
        <taxon>Actinomycetes</taxon>
        <taxon>Micrococcales</taxon>
        <taxon>Brevibacteriaceae</taxon>
        <taxon>Brevibacterium</taxon>
    </lineage>
</organism>
<proteinExistence type="predicted"/>
<comment type="caution">
    <text evidence="2">The sequence shown here is derived from an EMBL/GenBank/DDBJ whole genome shotgun (WGS) entry which is preliminary data.</text>
</comment>
<feature type="region of interest" description="Disordered" evidence="1">
    <location>
        <begin position="154"/>
        <end position="177"/>
    </location>
</feature>
<dbReference type="Proteomes" id="UP001500177">
    <property type="component" value="Unassembled WGS sequence"/>
</dbReference>
<reference evidence="3" key="1">
    <citation type="journal article" date="2019" name="Int. J. Syst. Evol. Microbiol.">
        <title>The Global Catalogue of Microorganisms (GCM) 10K type strain sequencing project: providing services to taxonomists for standard genome sequencing and annotation.</title>
        <authorList>
            <consortium name="The Broad Institute Genomics Platform"/>
            <consortium name="The Broad Institute Genome Sequencing Center for Infectious Disease"/>
            <person name="Wu L."/>
            <person name="Ma J."/>
        </authorList>
    </citation>
    <scope>NUCLEOTIDE SEQUENCE [LARGE SCALE GENOMIC DNA]</scope>
    <source>
        <strain evidence="3">JCM 13318</strain>
    </source>
</reference>
<evidence type="ECO:0000313" key="2">
    <source>
        <dbReference type="EMBL" id="GAA1510982.1"/>
    </source>
</evidence>
<evidence type="ECO:0000313" key="3">
    <source>
        <dbReference type="Proteomes" id="UP001500177"/>
    </source>
</evidence>
<name>A0ABP4KZF5_9MICO</name>
<feature type="compositionally biased region" description="Basic and acidic residues" evidence="1">
    <location>
        <begin position="157"/>
        <end position="169"/>
    </location>
</feature>
<dbReference type="RefSeq" id="WP_173155362.1">
    <property type="nucleotide sequence ID" value="NZ_BAAALX010000004.1"/>
</dbReference>